<dbReference type="SUPFAM" id="SSF51126">
    <property type="entry name" value="Pectin lyase-like"/>
    <property type="match status" value="1"/>
</dbReference>
<dbReference type="InterPro" id="IPR011050">
    <property type="entry name" value="Pectin_lyase_fold/virulence"/>
</dbReference>
<evidence type="ECO:0000256" key="3">
    <source>
        <dbReference type="ARBA" id="ARBA00022490"/>
    </source>
</evidence>
<reference evidence="9" key="1">
    <citation type="journal article" date="2019" name="Int. J. Syst. Evol. Microbiol.">
        <title>The Global Catalogue of Microorganisms (GCM) 10K type strain sequencing project: providing services to taxonomists for standard genome sequencing and annotation.</title>
        <authorList>
            <consortium name="The Broad Institute Genomics Platform"/>
            <consortium name="The Broad Institute Genome Sequencing Center for Infectious Disease"/>
            <person name="Wu L."/>
            <person name="Ma J."/>
        </authorList>
    </citation>
    <scope>NUCLEOTIDE SEQUENCE [LARGE SCALE GENOMIC DNA]</scope>
    <source>
        <strain evidence="9">JCM 3272</strain>
    </source>
</reference>
<dbReference type="Gene3D" id="2.60.40.10">
    <property type="entry name" value="Immunoglobulins"/>
    <property type="match status" value="1"/>
</dbReference>
<dbReference type="Pfam" id="PF22816">
    <property type="entry name" value="CatAgl_D2"/>
    <property type="match status" value="1"/>
</dbReference>
<sequence>MSHSAMPRALFTVAAVGAAVLVPTAADAKTTPPGADVPFTTYEAETAATNGTRIGPGNAFTRIEAEASGRRAVALKAGQYVEFTLLGKADAVNVRYSVPDGAADAPLHVSAGGRQLADLTLTARYSHVYGNYPYTNDPADGGEHHYFDDVHALLGRTLPAGTRVRLTASAPVVVDLADFEQAGPARAMPAGYLSAAGFGADPTGAQDSGPAIQAAIDAGSAQGRGVWLPAGTYRVHQQLVVDKVTVRGAGPWYTVLRGPGVGVFGRFAPTPSSDVHLADFAIAGDTTVRDDSTSDSGLGGSLGGGSTVDNVWVEHTKVGMWFDGPADGLTVSHARIQDTMADGINLHNGVSHTTIRDTFVRNTGDDGMAMWSDANADHDNAFVHDTVVAPLLANGFAVYGGRDNAVTDSVAADAVTQGGGVHVGNRFGAVPLAGTTTIARNVLLRDGNLVPNQPEEIGALWFYAADAPMTGAVDVHDMSIVDSPFSAVQFYGKPISNVTLDRVAIVRAGTFAVQLQSPGSARFTNVVAVGVGVAGRYDCASGFDVVRGPGDLGWSSSRCGFPPAGALHLSADALEFASLPLHGSATQNLRITNPGPDPVTVRSIKGSEGYTAGGSCTTIAVGATCTVPVTFAPPRAGVFAGKLTIDSTSPAGPYVVALHGVGFDPDGNLALGQQITSSSQALSWLGPVNLVDGDPGTYFESANNAFPQTVTLDLGAQRAVDRIVLRLPANWGGRTETIAVAADGAALVPAADYELNPDTGNAITITFPSTTVRTLTLTFTGNTGWPAAQLSEFEVYAH</sequence>
<feature type="signal peptide" evidence="6">
    <location>
        <begin position="1"/>
        <end position="28"/>
    </location>
</feature>
<evidence type="ECO:0000256" key="2">
    <source>
        <dbReference type="ARBA" id="ARBA00004496"/>
    </source>
</evidence>
<dbReference type="InterPro" id="IPR012334">
    <property type="entry name" value="Pectin_lyas_fold"/>
</dbReference>
<dbReference type="Gene3D" id="2.60.120.260">
    <property type="entry name" value="Galactose-binding domain-like"/>
    <property type="match status" value="1"/>
</dbReference>
<dbReference type="InterPro" id="IPR055149">
    <property type="entry name" value="Agl_cat_D2"/>
</dbReference>
<evidence type="ECO:0000313" key="8">
    <source>
        <dbReference type="EMBL" id="GAA2393509.1"/>
    </source>
</evidence>
<dbReference type="Gene3D" id="2.160.20.10">
    <property type="entry name" value="Single-stranded right-handed beta-helix, Pectin lyase-like"/>
    <property type="match status" value="1"/>
</dbReference>
<dbReference type="Pfam" id="PF22544">
    <property type="entry name" value="HYDIN_VesB_CFA65-like_Ig"/>
    <property type="match status" value="1"/>
</dbReference>
<dbReference type="InterPro" id="IPR053879">
    <property type="entry name" value="HYDIN_VesB_CFA65-like_Ig"/>
</dbReference>
<evidence type="ECO:0000313" key="9">
    <source>
        <dbReference type="Proteomes" id="UP001501444"/>
    </source>
</evidence>
<dbReference type="InterPro" id="IPR008979">
    <property type="entry name" value="Galactose-bd-like_sf"/>
</dbReference>
<dbReference type="InterPro" id="IPR033801">
    <property type="entry name" value="CBM6-CBM35-CBM36-like_1"/>
</dbReference>
<proteinExistence type="predicted"/>
<evidence type="ECO:0000259" key="7">
    <source>
        <dbReference type="PROSITE" id="PS50022"/>
    </source>
</evidence>
<keyword evidence="9" id="KW-1185">Reference proteome</keyword>
<evidence type="ECO:0000256" key="1">
    <source>
        <dbReference type="ARBA" id="ARBA00004138"/>
    </source>
</evidence>
<dbReference type="InterPro" id="IPR000421">
    <property type="entry name" value="FA58C"/>
</dbReference>
<dbReference type="GO" id="GO:0016787">
    <property type="term" value="F:hydrolase activity"/>
    <property type="evidence" value="ECO:0007669"/>
    <property type="project" value="UniProtKB-KW"/>
</dbReference>
<accession>A0ABP5V409</accession>
<comment type="subcellular location">
    <subcellularLocation>
        <location evidence="1">Cell projection</location>
        <location evidence="1">Cilium</location>
    </subcellularLocation>
    <subcellularLocation>
        <location evidence="2">Cytoplasm</location>
    </subcellularLocation>
</comment>
<keyword evidence="8" id="KW-0378">Hydrolase</keyword>
<dbReference type="SMART" id="SM00710">
    <property type="entry name" value="PbH1"/>
    <property type="match status" value="4"/>
</dbReference>
<evidence type="ECO:0000256" key="5">
    <source>
        <dbReference type="ARBA" id="ARBA00023273"/>
    </source>
</evidence>
<dbReference type="NCBIfam" id="NF012200">
    <property type="entry name" value="choice_anch_D"/>
    <property type="match status" value="1"/>
</dbReference>
<evidence type="ECO:0000256" key="4">
    <source>
        <dbReference type="ARBA" id="ARBA00023069"/>
    </source>
</evidence>
<keyword evidence="4" id="KW-0969">Cilium</keyword>
<dbReference type="Proteomes" id="UP001501444">
    <property type="component" value="Unassembled WGS sequence"/>
</dbReference>
<organism evidence="8 9">
    <name type="scientific">Dactylosporangium salmoneum</name>
    <dbReference type="NCBI Taxonomy" id="53361"/>
    <lineage>
        <taxon>Bacteria</taxon>
        <taxon>Bacillati</taxon>
        <taxon>Actinomycetota</taxon>
        <taxon>Actinomycetes</taxon>
        <taxon>Micromonosporales</taxon>
        <taxon>Micromonosporaceae</taxon>
        <taxon>Dactylosporangium</taxon>
    </lineage>
</organism>
<keyword evidence="5" id="KW-0966">Cell projection</keyword>
<dbReference type="PROSITE" id="PS50022">
    <property type="entry name" value="FA58C_3"/>
    <property type="match status" value="1"/>
</dbReference>
<keyword evidence="6" id="KW-0732">Signal</keyword>
<dbReference type="SUPFAM" id="SSF49785">
    <property type="entry name" value="Galactose-binding domain-like"/>
    <property type="match status" value="1"/>
</dbReference>
<feature type="domain" description="F5/8 type C" evidence="7">
    <location>
        <begin position="656"/>
        <end position="798"/>
    </location>
</feature>
<dbReference type="InterPro" id="IPR006626">
    <property type="entry name" value="PbH1"/>
</dbReference>
<dbReference type="Pfam" id="PF22815">
    <property type="entry name" value="CatAgl_D1"/>
    <property type="match status" value="1"/>
</dbReference>
<comment type="caution">
    <text evidence="8">The sequence shown here is derived from an EMBL/GenBank/DDBJ whole genome shotgun (WGS) entry which is preliminary data.</text>
</comment>
<gene>
    <name evidence="8" type="ORF">GCM10010170_106690</name>
</gene>
<dbReference type="InterPro" id="IPR013783">
    <property type="entry name" value="Ig-like_fold"/>
</dbReference>
<keyword evidence="3" id="KW-0963">Cytoplasm</keyword>
<dbReference type="CDD" id="cd14490">
    <property type="entry name" value="CBM6-CBM35-CBM36_like_1"/>
    <property type="match status" value="1"/>
</dbReference>
<name>A0ABP5V409_9ACTN</name>
<feature type="chain" id="PRO_5045509539" evidence="6">
    <location>
        <begin position="29"/>
        <end position="798"/>
    </location>
</feature>
<protein>
    <submittedName>
        <fullName evidence="8">Glycosyl hydrolase family 28-related protein</fullName>
    </submittedName>
</protein>
<dbReference type="EMBL" id="BAAARV010000136">
    <property type="protein sequence ID" value="GAA2393509.1"/>
    <property type="molecule type" value="Genomic_DNA"/>
</dbReference>
<evidence type="ECO:0000256" key="6">
    <source>
        <dbReference type="SAM" id="SignalP"/>
    </source>
</evidence>
<dbReference type="Pfam" id="PF22633">
    <property type="entry name" value="F5_F8_type_C_2"/>
    <property type="match status" value="1"/>
</dbReference>
<dbReference type="RefSeq" id="WP_344620457.1">
    <property type="nucleotide sequence ID" value="NZ_BAAARV010000136.1"/>
</dbReference>